<accession>A0A0D2MI62</accession>
<protein>
    <submittedName>
        <fullName evidence="11">AP2-domain transcription factor</fullName>
    </submittedName>
</protein>
<dbReference type="PANTHER" id="PTHR31241">
    <property type="entry name" value="DEHYDRATION-RESPONSIVE ELEMENT-BINDING PROTEIN 2C"/>
    <property type="match status" value="1"/>
</dbReference>
<dbReference type="SMART" id="SM00380">
    <property type="entry name" value="AP2"/>
    <property type="match status" value="1"/>
</dbReference>
<dbReference type="Pfam" id="PF00847">
    <property type="entry name" value="AP2"/>
    <property type="match status" value="1"/>
</dbReference>
<feature type="non-terminal residue" evidence="11">
    <location>
        <position position="424"/>
    </location>
</feature>
<dbReference type="InterPro" id="IPR016177">
    <property type="entry name" value="DNA-bd_dom_sf"/>
</dbReference>
<evidence type="ECO:0000256" key="5">
    <source>
        <dbReference type="ARBA" id="ARBA00023159"/>
    </source>
</evidence>
<evidence type="ECO:0000313" key="12">
    <source>
        <dbReference type="Proteomes" id="UP000054498"/>
    </source>
</evidence>
<gene>
    <name evidence="11" type="ORF">MNEG_7571</name>
</gene>
<comment type="similarity">
    <text evidence="8">Belongs to the AP2/ERF transcription factor family. ERF subfamily.</text>
</comment>
<sequence length="424" mass="41596">MSTHTELPAAKPLQLGIQPLATGSAGLPFQLTPMPMLPGAFIPGFPGSLPGLQPGSLGAGTPAVTPIGTPLDGATLLRLNQHLTQQLMAAAAGAAPAGSGPAGLGACTLPQVAPLVLPKTDPDVLSGLDASPSPGTKAARAAAEAATAAAVAAATAAAADAFRQDAARPRDTMQQQLLQQALAQLQQQQALARALGVLAPEGGGGGAVAGGGHSAADFATASAADGGGGGGDDEMLFEDDDAGEASNAAAAAVSAPRAAGKRQPTPSAKALAMGAPLSAMMGTSPSDSHLSFSCPGGHAFPIGSWGQPCSVPGTGFAGLGTSPSSQPGSSPGVKSHIRGRSKLSSSLGASERLKLSAGAGGAGGHGRNGACKFRGVRQRPWGKFAAEIRDPRCGSRLWLGTFDTAEEAARAYDRAALEIRGGKA</sequence>
<proteinExistence type="inferred from homology"/>
<evidence type="ECO:0000256" key="9">
    <source>
        <dbReference type="SAM" id="MobiDB-lite"/>
    </source>
</evidence>
<dbReference type="GO" id="GO:0003700">
    <property type="term" value="F:DNA-binding transcription factor activity"/>
    <property type="evidence" value="ECO:0007669"/>
    <property type="project" value="InterPro"/>
</dbReference>
<dbReference type="CDD" id="cd00018">
    <property type="entry name" value="AP2"/>
    <property type="match status" value="1"/>
</dbReference>
<feature type="compositionally biased region" description="Low complexity" evidence="9">
    <location>
        <begin position="244"/>
        <end position="258"/>
    </location>
</feature>
<evidence type="ECO:0000259" key="10">
    <source>
        <dbReference type="PROSITE" id="PS51032"/>
    </source>
</evidence>
<dbReference type="GO" id="GO:0005634">
    <property type="term" value="C:nucleus"/>
    <property type="evidence" value="ECO:0007669"/>
    <property type="project" value="UniProtKB-SubCell"/>
</dbReference>
<dbReference type="Proteomes" id="UP000054498">
    <property type="component" value="Unassembled WGS sequence"/>
</dbReference>
<evidence type="ECO:0000256" key="8">
    <source>
        <dbReference type="ARBA" id="ARBA00024343"/>
    </source>
</evidence>
<evidence type="ECO:0000256" key="3">
    <source>
        <dbReference type="ARBA" id="ARBA00023016"/>
    </source>
</evidence>
<dbReference type="PROSITE" id="PS51032">
    <property type="entry name" value="AP2_ERF"/>
    <property type="match status" value="1"/>
</dbReference>
<dbReference type="InterPro" id="IPR036955">
    <property type="entry name" value="AP2/ERF_dom_sf"/>
</dbReference>
<feature type="region of interest" description="Disordered" evidence="9">
    <location>
        <begin position="316"/>
        <end position="350"/>
    </location>
</feature>
<evidence type="ECO:0000256" key="6">
    <source>
        <dbReference type="ARBA" id="ARBA00023163"/>
    </source>
</evidence>
<feature type="compositionally biased region" description="Low complexity" evidence="9">
    <location>
        <begin position="320"/>
        <end position="332"/>
    </location>
</feature>
<dbReference type="EMBL" id="KK101570">
    <property type="protein sequence ID" value="KIZ00387.1"/>
    <property type="molecule type" value="Genomic_DNA"/>
</dbReference>
<keyword evidence="12" id="KW-1185">Reference proteome</keyword>
<dbReference type="STRING" id="145388.A0A0D2MI62"/>
<keyword evidence="6" id="KW-0804">Transcription</keyword>
<dbReference type="InterPro" id="IPR001471">
    <property type="entry name" value="AP2/ERF_dom"/>
</dbReference>
<keyword evidence="3" id="KW-0346">Stress response</keyword>
<dbReference type="PANTHER" id="PTHR31241:SF62">
    <property type="entry name" value="DEHYDRATION-RESPONSIVE ELEMENT-BINDING PROTEIN 2D"/>
    <property type="match status" value="1"/>
</dbReference>
<dbReference type="PRINTS" id="PR00367">
    <property type="entry name" value="ETHRSPELEMNT"/>
</dbReference>
<dbReference type="GeneID" id="25740447"/>
<dbReference type="Gene3D" id="3.30.730.10">
    <property type="entry name" value="AP2/ERF domain"/>
    <property type="match status" value="1"/>
</dbReference>
<dbReference type="RefSeq" id="XP_013899406.1">
    <property type="nucleotide sequence ID" value="XM_014043952.1"/>
</dbReference>
<dbReference type="OrthoDB" id="550883at2759"/>
<name>A0A0D2MI62_9CHLO</name>
<organism evidence="11 12">
    <name type="scientific">Monoraphidium neglectum</name>
    <dbReference type="NCBI Taxonomy" id="145388"/>
    <lineage>
        <taxon>Eukaryota</taxon>
        <taxon>Viridiplantae</taxon>
        <taxon>Chlorophyta</taxon>
        <taxon>core chlorophytes</taxon>
        <taxon>Chlorophyceae</taxon>
        <taxon>CS clade</taxon>
        <taxon>Sphaeropleales</taxon>
        <taxon>Selenastraceae</taxon>
        <taxon>Monoraphidium</taxon>
    </lineage>
</organism>
<dbReference type="KEGG" id="mng:MNEG_7571"/>
<keyword evidence="4" id="KW-0238">DNA-binding</keyword>
<reference evidence="11 12" key="1">
    <citation type="journal article" date="2013" name="BMC Genomics">
        <title>Reconstruction of the lipid metabolism for the microalga Monoraphidium neglectum from its genome sequence reveals characteristics suitable for biofuel production.</title>
        <authorList>
            <person name="Bogen C."/>
            <person name="Al-Dilaimi A."/>
            <person name="Albersmeier A."/>
            <person name="Wichmann J."/>
            <person name="Grundmann M."/>
            <person name="Rupp O."/>
            <person name="Lauersen K.J."/>
            <person name="Blifernez-Klassen O."/>
            <person name="Kalinowski J."/>
            <person name="Goesmann A."/>
            <person name="Mussgnug J.H."/>
            <person name="Kruse O."/>
        </authorList>
    </citation>
    <scope>NUCLEOTIDE SEQUENCE [LARGE SCALE GENOMIC DNA]</scope>
    <source>
        <strain evidence="11 12">SAG 48.87</strain>
    </source>
</reference>
<evidence type="ECO:0000313" key="11">
    <source>
        <dbReference type="EMBL" id="KIZ00387.1"/>
    </source>
</evidence>
<keyword evidence="5" id="KW-0010">Activator</keyword>
<evidence type="ECO:0000256" key="2">
    <source>
        <dbReference type="ARBA" id="ARBA00023015"/>
    </source>
</evidence>
<dbReference type="GO" id="GO:0003677">
    <property type="term" value="F:DNA binding"/>
    <property type="evidence" value="ECO:0007669"/>
    <property type="project" value="UniProtKB-KW"/>
</dbReference>
<feature type="region of interest" description="Disordered" evidence="9">
    <location>
        <begin position="243"/>
        <end position="266"/>
    </location>
</feature>
<evidence type="ECO:0000256" key="7">
    <source>
        <dbReference type="ARBA" id="ARBA00023242"/>
    </source>
</evidence>
<keyword evidence="2" id="KW-0805">Transcription regulation</keyword>
<evidence type="ECO:0000256" key="1">
    <source>
        <dbReference type="ARBA" id="ARBA00004123"/>
    </source>
</evidence>
<dbReference type="SUPFAM" id="SSF54171">
    <property type="entry name" value="DNA-binding domain"/>
    <property type="match status" value="1"/>
</dbReference>
<evidence type="ECO:0000256" key="4">
    <source>
        <dbReference type="ARBA" id="ARBA00023125"/>
    </source>
</evidence>
<dbReference type="FunFam" id="3.30.730.10:FF:000001">
    <property type="entry name" value="Ethylene-responsive transcription factor 2"/>
    <property type="match status" value="1"/>
</dbReference>
<keyword evidence="7" id="KW-0539">Nucleus</keyword>
<dbReference type="AlphaFoldDB" id="A0A0D2MI62"/>
<comment type="subcellular location">
    <subcellularLocation>
        <location evidence="1">Nucleus</location>
    </subcellularLocation>
</comment>
<feature type="domain" description="AP2/ERF" evidence="10">
    <location>
        <begin position="372"/>
        <end position="424"/>
    </location>
</feature>